<comment type="similarity">
    <text evidence="2 9">Belongs to the outer membrane factor (OMF) (TC 1.B.17) family.</text>
</comment>
<dbReference type="SUPFAM" id="SSF56954">
    <property type="entry name" value="Outer membrane efflux proteins (OEP)"/>
    <property type="match status" value="1"/>
</dbReference>
<keyword evidence="11" id="KW-1185">Reference proteome</keyword>
<dbReference type="GO" id="GO:0005886">
    <property type="term" value="C:plasma membrane"/>
    <property type="evidence" value="ECO:0007669"/>
    <property type="project" value="UniProtKB-SubCell"/>
</dbReference>
<dbReference type="NCBIfam" id="TIGR01845">
    <property type="entry name" value="outer_NodT"/>
    <property type="match status" value="1"/>
</dbReference>
<evidence type="ECO:0000256" key="8">
    <source>
        <dbReference type="ARBA" id="ARBA00023288"/>
    </source>
</evidence>
<evidence type="ECO:0000256" key="1">
    <source>
        <dbReference type="ARBA" id="ARBA00004370"/>
    </source>
</evidence>
<dbReference type="RefSeq" id="WP_011463815.1">
    <property type="nucleotide sequence ID" value="NC_007908.1"/>
</dbReference>
<dbReference type="Pfam" id="PF02321">
    <property type="entry name" value="OEP"/>
    <property type="match status" value="2"/>
</dbReference>
<evidence type="ECO:0000256" key="5">
    <source>
        <dbReference type="ARBA" id="ARBA00022729"/>
    </source>
</evidence>
<dbReference type="InterPro" id="IPR010131">
    <property type="entry name" value="MdtP/NodT-like"/>
</dbReference>
<dbReference type="Gene3D" id="2.20.200.10">
    <property type="entry name" value="Outer membrane efflux proteins (OEP)"/>
    <property type="match status" value="1"/>
</dbReference>
<keyword evidence="3 9" id="KW-1134">Transmembrane beta strand</keyword>
<evidence type="ECO:0000256" key="3">
    <source>
        <dbReference type="ARBA" id="ARBA00022452"/>
    </source>
</evidence>
<proteinExistence type="inferred from homology"/>
<accession>Q21YA6</accession>
<evidence type="ECO:0000256" key="4">
    <source>
        <dbReference type="ARBA" id="ARBA00022692"/>
    </source>
</evidence>
<dbReference type="PROSITE" id="PS51257">
    <property type="entry name" value="PROKAR_LIPOPROTEIN"/>
    <property type="match status" value="1"/>
</dbReference>
<evidence type="ECO:0000313" key="10">
    <source>
        <dbReference type="EMBL" id="ABD69247.1"/>
    </source>
</evidence>
<dbReference type="STRING" id="338969.Rfer_1514"/>
<gene>
    <name evidence="10" type="ordered locus">Rfer_1514</name>
</gene>
<dbReference type="eggNOG" id="COG1538">
    <property type="taxonomic scope" value="Bacteria"/>
</dbReference>
<evidence type="ECO:0000256" key="6">
    <source>
        <dbReference type="ARBA" id="ARBA00023136"/>
    </source>
</evidence>
<reference evidence="11" key="1">
    <citation type="submission" date="2006-02" db="EMBL/GenBank/DDBJ databases">
        <title>Complete sequence of chromosome of Rhodoferax ferrireducens DSM 15236.</title>
        <authorList>
            <person name="Copeland A."/>
            <person name="Lucas S."/>
            <person name="Lapidus A."/>
            <person name="Barry K."/>
            <person name="Detter J.C."/>
            <person name="Glavina del Rio T."/>
            <person name="Hammon N."/>
            <person name="Israni S."/>
            <person name="Pitluck S."/>
            <person name="Brettin T."/>
            <person name="Bruce D."/>
            <person name="Han C."/>
            <person name="Tapia R."/>
            <person name="Gilna P."/>
            <person name="Kiss H."/>
            <person name="Schmutz J."/>
            <person name="Larimer F."/>
            <person name="Land M."/>
            <person name="Kyrpides N."/>
            <person name="Ivanova N."/>
            <person name="Richardson P."/>
        </authorList>
    </citation>
    <scope>NUCLEOTIDE SEQUENCE [LARGE SCALE GENOMIC DNA]</scope>
    <source>
        <strain evidence="11">ATCC BAA-621 / DSM 15236 / T118</strain>
    </source>
</reference>
<keyword evidence="8 9" id="KW-0449">Lipoprotein</keyword>
<feature type="chain" id="PRO_5001442077" evidence="9">
    <location>
        <begin position="32"/>
        <end position="483"/>
    </location>
</feature>
<organism evidence="10 11">
    <name type="scientific">Albidiferax ferrireducens (strain ATCC BAA-621 / DSM 15236 / T118)</name>
    <name type="common">Rhodoferax ferrireducens</name>
    <dbReference type="NCBI Taxonomy" id="338969"/>
    <lineage>
        <taxon>Bacteria</taxon>
        <taxon>Pseudomonadati</taxon>
        <taxon>Pseudomonadota</taxon>
        <taxon>Betaproteobacteria</taxon>
        <taxon>Burkholderiales</taxon>
        <taxon>Comamonadaceae</taxon>
        <taxon>Rhodoferax</taxon>
    </lineage>
</organism>
<dbReference type="PANTHER" id="PTHR30203:SF20">
    <property type="entry name" value="MULTIDRUG RESISTANCE OUTER MEMBRANE PROTEIN MDTP-RELATED"/>
    <property type="match status" value="1"/>
</dbReference>
<evidence type="ECO:0000256" key="7">
    <source>
        <dbReference type="ARBA" id="ARBA00023139"/>
    </source>
</evidence>
<protein>
    <submittedName>
        <fullName evidence="10">RND efflux system, outer membrane lipoprotein, NodT</fullName>
    </submittedName>
</protein>
<sequence>MHRDFEIARRRFSRSALAAFVVLGLSACANMQEIGPQAALRDAASLGLPIQSSASVAPNAQWWRELGDEQLNGLIDQALAANPSLKIAQARLARAQAGAAATEAASGPQLSAGVDAMRQKFTANGMIPPPLAGSMAETGTAQLSGNWELDFFGKNRAALAAALGSARAAQADADAARTLLASTVARNYFQLTRLHAQLALAQRLLAQRTQVLRLVQHRLDAGLDTQLELRLSEGNLPDARLQIEGLHEQITLTTHALAALIGQPNRALAIVPPLHDAIEIAAPTTVSADLLGRRADIAAARWRVEAASQDVAGAKSQFYPNVNLVAFAGFSSIGLDRLLGAGSEQWGVGPALRLPLFDGGRLRANLRGKTADLDAAIESYNAAVIDAVRDVADQLAATQAITRQQAEQRAAQDSAEHAYAIATRRYEAGLGNLLSVLAAETAVLSQSRQGIDLSARARDTQVSLMRALGGGYRAELPAATAQK</sequence>
<evidence type="ECO:0000256" key="9">
    <source>
        <dbReference type="RuleBase" id="RU362097"/>
    </source>
</evidence>
<dbReference type="KEGG" id="rfr:Rfer_1514"/>
<comment type="subcellular location">
    <subcellularLocation>
        <location evidence="9">Cell membrane</location>
        <topology evidence="9">Lipid-anchor</topology>
    </subcellularLocation>
    <subcellularLocation>
        <location evidence="1">Membrane</location>
    </subcellularLocation>
</comment>
<dbReference type="AlphaFoldDB" id="Q21YA6"/>
<keyword evidence="4 9" id="KW-0812">Transmembrane</keyword>
<dbReference type="Proteomes" id="UP000008332">
    <property type="component" value="Chromosome"/>
</dbReference>
<keyword evidence="7 9" id="KW-0564">Palmitate</keyword>
<evidence type="ECO:0000256" key="2">
    <source>
        <dbReference type="ARBA" id="ARBA00007613"/>
    </source>
</evidence>
<dbReference type="EMBL" id="CP000267">
    <property type="protein sequence ID" value="ABD69247.1"/>
    <property type="molecule type" value="Genomic_DNA"/>
</dbReference>
<dbReference type="HOGENOM" id="CLU_012817_13_2_4"/>
<keyword evidence="5 9" id="KW-0732">Signal</keyword>
<dbReference type="OrthoDB" id="9770517at2"/>
<dbReference type="InterPro" id="IPR003423">
    <property type="entry name" value="OMP_efflux"/>
</dbReference>
<keyword evidence="6 9" id="KW-0472">Membrane</keyword>
<feature type="signal peptide" evidence="9">
    <location>
        <begin position="1"/>
        <end position="31"/>
    </location>
</feature>
<dbReference type="GO" id="GO:0015562">
    <property type="term" value="F:efflux transmembrane transporter activity"/>
    <property type="evidence" value="ECO:0007669"/>
    <property type="project" value="InterPro"/>
</dbReference>
<evidence type="ECO:0000313" key="11">
    <source>
        <dbReference type="Proteomes" id="UP000008332"/>
    </source>
</evidence>
<dbReference type="Gene3D" id="1.20.1600.10">
    <property type="entry name" value="Outer membrane efflux proteins (OEP)"/>
    <property type="match status" value="1"/>
</dbReference>
<dbReference type="PANTHER" id="PTHR30203">
    <property type="entry name" value="OUTER MEMBRANE CATION EFFLUX PROTEIN"/>
    <property type="match status" value="1"/>
</dbReference>
<name>Q21YA6_ALBFT</name>